<evidence type="ECO:0000313" key="6">
    <source>
        <dbReference type="Proteomes" id="UP000694866"/>
    </source>
</evidence>
<dbReference type="Pfam" id="PF00076">
    <property type="entry name" value="RRM_1"/>
    <property type="match status" value="2"/>
</dbReference>
<evidence type="ECO:0000256" key="3">
    <source>
        <dbReference type="PROSITE-ProRule" id="PRU00176"/>
    </source>
</evidence>
<proteinExistence type="predicted"/>
<dbReference type="Proteomes" id="UP000694866">
    <property type="component" value="Unplaced"/>
</dbReference>
<dbReference type="RefSeq" id="XP_011298692.1">
    <property type="nucleotide sequence ID" value="XM_011300390.1"/>
</dbReference>
<keyword evidence="1" id="KW-0677">Repeat</keyword>
<dbReference type="FunFam" id="3.30.70.330:FF:000013">
    <property type="entry name" value="CUGBP Elav-like family member 1 isoform 2"/>
    <property type="match status" value="1"/>
</dbReference>
<dbReference type="InterPro" id="IPR035979">
    <property type="entry name" value="RBD_domain_sf"/>
</dbReference>
<keyword evidence="2 3" id="KW-0694">RNA-binding</keyword>
<feature type="domain" description="RRM" evidence="5">
    <location>
        <begin position="86"/>
        <end position="167"/>
    </location>
</feature>
<dbReference type="PROSITE" id="PS50102">
    <property type="entry name" value="RRM"/>
    <property type="match status" value="2"/>
</dbReference>
<keyword evidence="6" id="KW-1185">Reference proteome</keyword>
<dbReference type="OrthoDB" id="410044at2759"/>
<dbReference type="SMART" id="SM00360">
    <property type="entry name" value="RRM"/>
    <property type="match status" value="2"/>
</dbReference>
<evidence type="ECO:0000256" key="2">
    <source>
        <dbReference type="ARBA" id="ARBA00022884"/>
    </source>
</evidence>
<dbReference type="SUPFAM" id="SSF54928">
    <property type="entry name" value="RNA-binding domain, RBD"/>
    <property type="match status" value="2"/>
</dbReference>
<gene>
    <name evidence="7" type="primary">LOC105263895</name>
</gene>
<dbReference type="PANTHER" id="PTHR24012">
    <property type="entry name" value="RNA BINDING PROTEIN"/>
    <property type="match status" value="1"/>
</dbReference>
<dbReference type="InterPro" id="IPR000504">
    <property type="entry name" value="RRM_dom"/>
</dbReference>
<name>A0A9R1TWN2_9HYME</name>
<dbReference type="GeneID" id="105263895"/>
<dbReference type="AlphaFoldDB" id="A0A9R1TWN2"/>
<feature type="compositionally biased region" description="Low complexity" evidence="4">
    <location>
        <begin position="31"/>
        <end position="44"/>
    </location>
</feature>
<evidence type="ECO:0000313" key="7">
    <source>
        <dbReference type="RefSeq" id="XP_011298692.1"/>
    </source>
</evidence>
<evidence type="ECO:0000259" key="5">
    <source>
        <dbReference type="PROSITE" id="PS50102"/>
    </source>
</evidence>
<dbReference type="Gene3D" id="3.30.70.330">
    <property type="match status" value="2"/>
</dbReference>
<dbReference type="FunFam" id="3.30.70.330:FF:000015">
    <property type="entry name" value="CUGBP Elav-like family member 1 isoform 2"/>
    <property type="match status" value="1"/>
</dbReference>
<organism evidence="6 7">
    <name type="scientific">Fopius arisanus</name>
    <dbReference type="NCBI Taxonomy" id="64838"/>
    <lineage>
        <taxon>Eukaryota</taxon>
        <taxon>Metazoa</taxon>
        <taxon>Ecdysozoa</taxon>
        <taxon>Arthropoda</taxon>
        <taxon>Hexapoda</taxon>
        <taxon>Insecta</taxon>
        <taxon>Pterygota</taxon>
        <taxon>Neoptera</taxon>
        <taxon>Endopterygota</taxon>
        <taxon>Hymenoptera</taxon>
        <taxon>Apocrita</taxon>
        <taxon>Ichneumonoidea</taxon>
        <taxon>Braconidae</taxon>
        <taxon>Opiinae</taxon>
        <taxon>Fopius</taxon>
    </lineage>
</organism>
<feature type="region of interest" description="Disordered" evidence="4">
    <location>
        <begin position="1"/>
        <end position="84"/>
    </location>
</feature>
<evidence type="ECO:0000256" key="1">
    <source>
        <dbReference type="ARBA" id="ARBA00022737"/>
    </source>
</evidence>
<dbReference type="GO" id="GO:0003723">
    <property type="term" value="F:RNA binding"/>
    <property type="evidence" value="ECO:0007669"/>
    <property type="project" value="UniProtKB-UniRule"/>
</dbReference>
<accession>A0A9R1TWN2</accession>
<reference evidence="7" key="1">
    <citation type="submission" date="2025-08" db="UniProtKB">
        <authorList>
            <consortium name="RefSeq"/>
        </authorList>
    </citation>
    <scope>IDENTIFICATION</scope>
    <source>
        <strain evidence="7">USDA-PBARC FA_bdor</strain>
        <tissue evidence="7">Whole organism</tissue>
    </source>
</reference>
<feature type="compositionally biased region" description="Polar residues" evidence="4">
    <location>
        <begin position="53"/>
        <end position="75"/>
    </location>
</feature>
<feature type="domain" description="RRM" evidence="5">
    <location>
        <begin position="173"/>
        <end position="254"/>
    </location>
</feature>
<dbReference type="InterPro" id="IPR012677">
    <property type="entry name" value="Nucleotide-bd_a/b_plait_sf"/>
</dbReference>
<sequence length="483" mass="52089">MKMLQSLNALAGKISPGSPTDGNANKVHLQNNNNNNFNNNNNNNVSHHPHPYSKQQSTRMQPSNGDSQKENSMIENSLEKPDPDTIKMFVGQVPHDMEENDLREMFEQFGRVHQINVLRNKYTGTHQGCCFVTFYTRKAALAAQNALHNIKTFNGMHRPIQMKPADCGHRNDRKLFVGMLSKKYTENDVRNMFDVYGAIEECSVLRDNSTGQSRGCAFVTFASKQYAINAIKALHHSRTMEGCSSPLVVKFADTQKEKDQKRMQQLQANLWNIAAVNMTSPPYLTNNDTPTLAPTSLQLLQQLQASSSAATPVASNTGAASALSSVQHQLLLQQHLGLSAATASQAAAAPAVPSSPEISQANLQSLATLASLGNSTGEYANAAVSPMSMQDLVTLAAMTGGSSNLQVQPSSLSGLGNSTAGMSLWSTGNSFNPVTSLTLNSLTASPLSGIQDSLTSAYSSLQQYAALIGKTTVTVEKKELHSE</sequence>
<protein>
    <submittedName>
        <fullName evidence="7">CUGBP Elav-like family member 2 isoform X3</fullName>
    </submittedName>
</protein>
<evidence type="ECO:0000256" key="4">
    <source>
        <dbReference type="SAM" id="MobiDB-lite"/>
    </source>
</evidence>